<dbReference type="PANTHER" id="PTHR43717">
    <property type="entry name" value="ANAEROBIC NITRIC OXIDE REDUCTASE FLAVORUBREDOXIN"/>
    <property type="match status" value="1"/>
</dbReference>
<dbReference type="InterPro" id="IPR036866">
    <property type="entry name" value="RibonucZ/Hydroxyglut_hydro"/>
</dbReference>
<dbReference type="Pfam" id="PF19583">
    <property type="entry name" value="ODP"/>
    <property type="match status" value="1"/>
</dbReference>
<dbReference type="OrthoDB" id="9800607at2"/>
<comment type="caution">
    <text evidence="2">The sequence shown here is derived from an EMBL/GenBank/DDBJ whole genome shotgun (WGS) entry which is preliminary data.</text>
</comment>
<name>A0A4Y3VSQ3_9ACTN</name>
<keyword evidence="3" id="KW-1185">Reference proteome</keyword>
<evidence type="ECO:0000313" key="3">
    <source>
        <dbReference type="Proteomes" id="UP000317881"/>
    </source>
</evidence>
<evidence type="ECO:0000313" key="2">
    <source>
        <dbReference type="EMBL" id="GEC09075.1"/>
    </source>
</evidence>
<evidence type="ECO:0000259" key="1">
    <source>
        <dbReference type="Pfam" id="PF19583"/>
    </source>
</evidence>
<dbReference type="EMBL" id="BJND01000063">
    <property type="protein sequence ID" value="GEC09075.1"/>
    <property type="molecule type" value="Genomic_DNA"/>
</dbReference>
<dbReference type="AlphaFoldDB" id="A0A4Y3VSQ3"/>
<dbReference type="RefSeq" id="WP_141313739.1">
    <property type="nucleotide sequence ID" value="NZ_BJND01000063.1"/>
</dbReference>
<dbReference type="InterPro" id="IPR045761">
    <property type="entry name" value="ODP_dom"/>
</dbReference>
<protein>
    <recommendedName>
        <fullName evidence="1">ODP domain-containing protein</fullName>
    </recommendedName>
</protein>
<sequence>MAAVDEVAADIFRINVMTDPELDFTTSFFLIRDEAPTLVETGFRRAFDETYRAVSQLIDPASLRYLVVPHFEGDESGALHLYLHRAPHALPVCSPIGAGVNGDLADRDPLAVDGSGELDLGTHRLRFLITPYVHTWESMLPWDATTHTVFCSDVFIGPDSGRATTDADQSDYMIDMYRSVGIFPSRAHLDHALDKIEAVHPQTLACHHGSVKTSRIPAYLQALRATDVTGVTEWNPMAETPGDHQHH</sequence>
<accession>A0A4Y3VSQ3</accession>
<dbReference type="Proteomes" id="UP000317881">
    <property type="component" value="Unassembled WGS sequence"/>
</dbReference>
<feature type="domain" description="ODP" evidence="1">
    <location>
        <begin position="27"/>
        <end position="209"/>
    </location>
</feature>
<dbReference type="SUPFAM" id="SSF56281">
    <property type="entry name" value="Metallo-hydrolase/oxidoreductase"/>
    <property type="match status" value="1"/>
</dbReference>
<dbReference type="Gene3D" id="3.60.15.10">
    <property type="entry name" value="Ribonuclease Z/Hydroxyacylglutathione hydrolase-like"/>
    <property type="match status" value="1"/>
</dbReference>
<gene>
    <name evidence="2" type="ORF">SSP24_67300</name>
</gene>
<proteinExistence type="predicted"/>
<organism evidence="2 3">
    <name type="scientific">Streptomyces spinoverrucosus</name>
    <dbReference type="NCBI Taxonomy" id="284043"/>
    <lineage>
        <taxon>Bacteria</taxon>
        <taxon>Bacillati</taxon>
        <taxon>Actinomycetota</taxon>
        <taxon>Actinomycetes</taxon>
        <taxon>Kitasatosporales</taxon>
        <taxon>Streptomycetaceae</taxon>
        <taxon>Streptomyces</taxon>
    </lineage>
</organism>
<dbReference type="PANTHER" id="PTHR43717:SF1">
    <property type="entry name" value="ANAEROBIC NITRIC OXIDE REDUCTASE FLAVORUBREDOXIN"/>
    <property type="match status" value="1"/>
</dbReference>
<reference evidence="2 3" key="1">
    <citation type="submission" date="2019-06" db="EMBL/GenBank/DDBJ databases">
        <title>Whole genome shotgun sequence of Streptomyces spinoverrucosus NBRC 14228.</title>
        <authorList>
            <person name="Hosoyama A."/>
            <person name="Uohara A."/>
            <person name="Ohji S."/>
            <person name="Ichikawa N."/>
        </authorList>
    </citation>
    <scope>NUCLEOTIDE SEQUENCE [LARGE SCALE GENOMIC DNA]</scope>
    <source>
        <strain evidence="2 3">NBRC 14228</strain>
    </source>
</reference>